<dbReference type="OrthoDB" id="310895at2759"/>
<dbReference type="GO" id="GO:0004029">
    <property type="term" value="F:aldehyde dehydrogenase (NAD+) activity"/>
    <property type="evidence" value="ECO:0007669"/>
    <property type="project" value="TreeGrafter"/>
</dbReference>
<dbReference type="InterPro" id="IPR015590">
    <property type="entry name" value="Aldehyde_DH_dom"/>
</dbReference>
<organism evidence="7 8">
    <name type="scientific">Brettanomyces naardenensis</name>
    <name type="common">Yeast</name>
    <dbReference type="NCBI Taxonomy" id="13370"/>
    <lineage>
        <taxon>Eukaryota</taxon>
        <taxon>Fungi</taxon>
        <taxon>Dikarya</taxon>
        <taxon>Ascomycota</taxon>
        <taxon>Saccharomycotina</taxon>
        <taxon>Pichiomycetes</taxon>
        <taxon>Pichiales</taxon>
        <taxon>Pichiaceae</taxon>
        <taxon>Brettanomyces</taxon>
    </lineage>
</organism>
<dbReference type="FunFam" id="3.40.605.10:FF:000026">
    <property type="entry name" value="Aldehyde dehydrogenase, putative"/>
    <property type="match status" value="1"/>
</dbReference>
<proteinExistence type="inferred from homology"/>
<feature type="domain" description="Aldehyde dehydrogenase" evidence="6">
    <location>
        <begin position="29"/>
        <end position="489"/>
    </location>
</feature>
<sequence>MSSLYKEITLPNGVKYSQPVGLFINNEWKSSSKTFETLNPSTEESIASVYEASAEDVDLAVSAAKQAMKTWKDVPGEEKARKILKLAELLESKLDLFAAVEAMDSGKPLETNSKPDIQSVASYLIYCAGFSDKLHGKVIPIDKDRYAITKRYPLVVGQIIPWNYPLSMASWKFCPALACGCTIVIKSSELTPLSLLLFADLVKEAGFPPGVFNVISGFGAVAGNRIAEHPDLDKVAFTGSTVTGQKVMKAAAGNLKHVSLECGGKSPLLVFDDADLDQAAKWAAFGVMYNSGQNCTANSRILVQDNVYDKFLQLFTAELKKSWIVGDPFGKKTTLGPVISKGQYDKIRNYIKKGKEEGAVLILGEDDEQLKSLPKKGFFIPPTVFKDCQQKMTIVQEEIFGPVVAVSKFSADSEAIEKANDSIYGLAAMVFSQNFGRIQSVADKLEAGSIYLNSSNDEDLRVPFGGFKMSGIGKELGEAVIELYTETKSFYMNVSHKL</sequence>
<feature type="active site" evidence="4">
    <location>
        <position position="261"/>
    </location>
</feature>
<evidence type="ECO:0000256" key="3">
    <source>
        <dbReference type="ARBA" id="ARBA00023027"/>
    </source>
</evidence>
<dbReference type="Gene3D" id="3.40.309.10">
    <property type="entry name" value="Aldehyde Dehydrogenase, Chain A, domain 2"/>
    <property type="match status" value="1"/>
</dbReference>
<evidence type="ECO:0000256" key="4">
    <source>
        <dbReference type="PROSITE-ProRule" id="PRU10007"/>
    </source>
</evidence>
<dbReference type="Proteomes" id="UP000290900">
    <property type="component" value="Unassembled WGS sequence"/>
</dbReference>
<dbReference type="Pfam" id="PF00171">
    <property type="entry name" value="Aldedh"/>
    <property type="match status" value="1"/>
</dbReference>
<evidence type="ECO:0000313" key="7">
    <source>
        <dbReference type="EMBL" id="VEU20251.1"/>
    </source>
</evidence>
<gene>
    <name evidence="7" type="ORF">BRENAR_LOCUS986</name>
</gene>
<reference evidence="7 8" key="1">
    <citation type="submission" date="2018-12" db="EMBL/GenBank/DDBJ databases">
        <authorList>
            <person name="Tiukova I."/>
            <person name="Dainat J."/>
        </authorList>
    </citation>
    <scope>NUCLEOTIDE SEQUENCE [LARGE SCALE GENOMIC DNA]</scope>
</reference>
<evidence type="ECO:0000256" key="1">
    <source>
        <dbReference type="ARBA" id="ARBA00009986"/>
    </source>
</evidence>
<evidence type="ECO:0000313" key="8">
    <source>
        <dbReference type="Proteomes" id="UP000290900"/>
    </source>
</evidence>
<dbReference type="EMBL" id="CAACVR010000003">
    <property type="protein sequence ID" value="VEU20251.1"/>
    <property type="molecule type" value="Genomic_DNA"/>
</dbReference>
<dbReference type="PANTHER" id="PTHR43720:SF2">
    <property type="entry name" value="2-AMINOMUCONIC SEMIALDEHYDE DEHYDROGENASE"/>
    <property type="match status" value="1"/>
</dbReference>
<dbReference type="GO" id="GO:0006598">
    <property type="term" value="P:polyamine catabolic process"/>
    <property type="evidence" value="ECO:0007669"/>
    <property type="project" value="TreeGrafter"/>
</dbReference>
<evidence type="ECO:0000259" key="6">
    <source>
        <dbReference type="Pfam" id="PF00171"/>
    </source>
</evidence>
<dbReference type="InterPro" id="IPR016162">
    <property type="entry name" value="Ald_DH_N"/>
</dbReference>
<keyword evidence="2 5" id="KW-0560">Oxidoreductase</keyword>
<dbReference type="PROSITE" id="PS00687">
    <property type="entry name" value="ALDEHYDE_DEHYDR_GLU"/>
    <property type="match status" value="1"/>
</dbReference>
<dbReference type="PANTHER" id="PTHR43720">
    <property type="entry name" value="2-AMINOMUCONIC SEMIALDEHYDE DEHYDROGENASE"/>
    <property type="match status" value="1"/>
</dbReference>
<comment type="similarity">
    <text evidence="1 5">Belongs to the aldehyde dehydrogenase family.</text>
</comment>
<dbReference type="InterPro" id="IPR016161">
    <property type="entry name" value="Ald_DH/histidinol_DH"/>
</dbReference>
<protein>
    <submittedName>
        <fullName evidence="7">DEKNAAC101226</fullName>
    </submittedName>
</protein>
<keyword evidence="8" id="KW-1185">Reference proteome</keyword>
<dbReference type="STRING" id="13370.A0A448YH71"/>
<dbReference type="FunFam" id="3.40.605.10:FF:000001">
    <property type="entry name" value="Aldehyde dehydrogenase 1"/>
    <property type="match status" value="1"/>
</dbReference>
<dbReference type="FunFam" id="3.40.309.10:FF:000012">
    <property type="entry name" value="Betaine aldehyde dehydrogenase"/>
    <property type="match status" value="1"/>
</dbReference>
<dbReference type="FunCoup" id="A0A448YH71">
    <property type="interactions" value="321"/>
</dbReference>
<evidence type="ECO:0000256" key="2">
    <source>
        <dbReference type="ARBA" id="ARBA00023002"/>
    </source>
</evidence>
<dbReference type="InParanoid" id="A0A448YH71"/>
<keyword evidence="3" id="KW-0520">NAD</keyword>
<evidence type="ECO:0000256" key="5">
    <source>
        <dbReference type="RuleBase" id="RU003345"/>
    </source>
</evidence>
<dbReference type="SUPFAM" id="SSF53720">
    <property type="entry name" value="ALDH-like"/>
    <property type="match status" value="1"/>
</dbReference>
<dbReference type="AlphaFoldDB" id="A0A448YH71"/>
<accession>A0A448YH71</accession>
<dbReference type="InterPro" id="IPR029510">
    <property type="entry name" value="Ald_DH_CS_GLU"/>
</dbReference>
<name>A0A448YH71_BRENA</name>
<dbReference type="InterPro" id="IPR016163">
    <property type="entry name" value="Ald_DH_C"/>
</dbReference>
<dbReference type="Gene3D" id="3.40.605.10">
    <property type="entry name" value="Aldehyde Dehydrogenase, Chain A, domain 1"/>
    <property type="match status" value="1"/>
</dbReference>
<dbReference type="GO" id="GO:0046394">
    <property type="term" value="P:carboxylic acid biosynthetic process"/>
    <property type="evidence" value="ECO:0007669"/>
    <property type="project" value="UniProtKB-ARBA"/>
</dbReference>